<gene>
    <name evidence="2" type="ORF">NTE_00065</name>
</gene>
<dbReference type="Proteomes" id="UP000028194">
    <property type="component" value="Chromosome"/>
</dbReference>
<dbReference type="Pfam" id="PF13240">
    <property type="entry name" value="Zn_Ribbon_1"/>
    <property type="match status" value="1"/>
</dbReference>
<evidence type="ECO:0000259" key="1">
    <source>
        <dbReference type="Pfam" id="PF13240"/>
    </source>
</evidence>
<sequence length="43" mass="4656">MSMEKSVGMAQQQKDRASMKYCVECGAKMPKAQKTCPACGEGQ</sequence>
<dbReference type="EMBL" id="CP007174">
    <property type="protein sequence ID" value="AIF82149.1"/>
    <property type="molecule type" value="Genomic_DNA"/>
</dbReference>
<accession>A0A075MRW3</accession>
<evidence type="ECO:0000313" key="2">
    <source>
        <dbReference type="EMBL" id="AIF82149.1"/>
    </source>
</evidence>
<reference evidence="2 3" key="1">
    <citation type="journal article" date="2014" name="PLoS ONE">
        <title>Genome Sequence of Candidatus Nitrososphaera evergladensis from Group I.1b Enriched from Everglades Soil Reveals Novel Genomic Features of the Ammonia-Oxidizing Archaea.</title>
        <authorList>
            <person name="Zhalnina K.V."/>
            <person name="Dias R."/>
            <person name="Leonard M.T."/>
            <person name="Dorr de Quadros P."/>
            <person name="Camargo F.A."/>
            <person name="Drew J.C."/>
            <person name="Farmerie W.G."/>
            <person name="Daroub S.H."/>
            <person name="Triplett E.W."/>
        </authorList>
    </citation>
    <scope>NUCLEOTIDE SEQUENCE [LARGE SCALE GENOMIC DNA]</scope>
    <source>
        <strain evidence="2 3">SR1</strain>
    </source>
</reference>
<dbReference type="InterPro" id="IPR026870">
    <property type="entry name" value="Zinc_ribbon_dom"/>
</dbReference>
<dbReference type="GeneID" id="68225744"/>
<organism evidence="2 3">
    <name type="scientific">Candidatus Nitrososphaera evergladensis SR1</name>
    <dbReference type="NCBI Taxonomy" id="1459636"/>
    <lineage>
        <taxon>Archaea</taxon>
        <taxon>Nitrososphaerota</taxon>
        <taxon>Nitrososphaeria</taxon>
        <taxon>Nitrososphaerales</taxon>
        <taxon>Nitrososphaeraceae</taxon>
        <taxon>Nitrososphaera</taxon>
    </lineage>
</organism>
<dbReference type="HOGENOM" id="CLU_3227624_0_0_2"/>
<dbReference type="STRING" id="1459636.NTE_00065"/>
<dbReference type="RefSeq" id="WP_226987082.1">
    <property type="nucleotide sequence ID" value="NZ_CP007174.1"/>
</dbReference>
<dbReference type="KEGG" id="nev:NTE_00065"/>
<dbReference type="AlphaFoldDB" id="A0A075MRW3"/>
<keyword evidence="3" id="KW-1185">Reference proteome</keyword>
<proteinExistence type="predicted"/>
<protein>
    <recommendedName>
        <fullName evidence="1">Zinc-ribbon domain-containing protein</fullName>
    </recommendedName>
</protein>
<name>A0A075MRW3_9ARCH</name>
<evidence type="ECO:0000313" key="3">
    <source>
        <dbReference type="Proteomes" id="UP000028194"/>
    </source>
</evidence>
<feature type="domain" description="Zinc-ribbon" evidence="1">
    <location>
        <begin position="21"/>
        <end position="40"/>
    </location>
</feature>